<dbReference type="PANTHER" id="PTHR45947:SF13">
    <property type="entry name" value="TRANSFERASE"/>
    <property type="match status" value="1"/>
</dbReference>
<dbReference type="EMBL" id="LGSZ01000028">
    <property type="protein sequence ID" value="KPH81469.1"/>
    <property type="molecule type" value="Genomic_DNA"/>
</dbReference>
<dbReference type="SUPFAM" id="SSF53756">
    <property type="entry name" value="UDP-Glycosyltransferase/glycogen phosphorylase"/>
    <property type="match status" value="1"/>
</dbReference>
<dbReference type="Proteomes" id="UP000037822">
    <property type="component" value="Unassembled WGS sequence"/>
</dbReference>
<name>A0A0N1FFP2_9HYPH</name>
<dbReference type="PANTHER" id="PTHR45947">
    <property type="entry name" value="SULFOQUINOVOSYL TRANSFERASE SQD2"/>
    <property type="match status" value="1"/>
</dbReference>
<dbReference type="OrthoDB" id="9801573at2"/>
<evidence type="ECO:0000313" key="3">
    <source>
        <dbReference type="EMBL" id="KPH81469.1"/>
    </source>
</evidence>
<reference evidence="3 4" key="1">
    <citation type="submission" date="2015-07" db="EMBL/GenBank/DDBJ databases">
        <title>Whole genome sequencing of Bosea vaviloviae isolated from cave pool.</title>
        <authorList>
            <person name="Tan N.E.H."/>
            <person name="Lee Y.P."/>
            <person name="Gan H.M."/>
            <person name="Barton H."/>
            <person name="Savka M.A."/>
        </authorList>
    </citation>
    <scope>NUCLEOTIDE SEQUENCE [LARGE SCALE GENOMIC DNA]</scope>
    <source>
        <strain evidence="3 4">SD260</strain>
    </source>
</reference>
<dbReference type="Pfam" id="PF00534">
    <property type="entry name" value="Glycos_transf_1"/>
    <property type="match status" value="1"/>
</dbReference>
<protein>
    <recommendedName>
        <fullName evidence="5">Transferase</fullName>
    </recommendedName>
</protein>
<feature type="domain" description="Glycosyltransferase subfamily 4-like N-terminal" evidence="2">
    <location>
        <begin position="35"/>
        <end position="188"/>
    </location>
</feature>
<dbReference type="InterPro" id="IPR001296">
    <property type="entry name" value="Glyco_trans_1"/>
</dbReference>
<dbReference type="InterPro" id="IPR050194">
    <property type="entry name" value="Glycosyltransferase_grp1"/>
</dbReference>
<accession>A0A0N1FFP2</accession>
<comment type="caution">
    <text evidence="3">The sequence shown here is derived from an EMBL/GenBank/DDBJ whole genome shotgun (WGS) entry which is preliminary data.</text>
</comment>
<keyword evidence="4" id="KW-1185">Reference proteome</keyword>
<dbReference type="GO" id="GO:0016757">
    <property type="term" value="F:glycosyltransferase activity"/>
    <property type="evidence" value="ECO:0007669"/>
    <property type="project" value="InterPro"/>
</dbReference>
<evidence type="ECO:0000259" key="2">
    <source>
        <dbReference type="Pfam" id="PF13579"/>
    </source>
</evidence>
<dbReference type="PATRIC" id="fig|1526658.3.peg.2025"/>
<evidence type="ECO:0000313" key="4">
    <source>
        <dbReference type="Proteomes" id="UP000037822"/>
    </source>
</evidence>
<organism evidence="3 4">
    <name type="scientific">Bosea vaviloviae</name>
    <dbReference type="NCBI Taxonomy" id="1526658"/>
    <lineage>
        <taxon>Bacteria</taxon>
        <taxon>Pseudomonadati</taxon>
        <taxon>Pseudomonadota</taxon>
        <taxon>Alphaproteobacteria</taxon>
        <taxon>Hyphomicrobiales</taxon>
        <taxon>Boseaceae</taxon>
        <taxon>Bosea</taxon>
    </lineage>
</organism>
<dbReference type="RefSeq" id="WP_054208296.1">
    <property type="nucleotide sequence ID" value="NZ_LGSZ01000028.1"/>
</dbReference>
<sequence>MRILHILPTASAVSGGLMEGVLRASLSNESMGLSCTIASLDLPDDPWVKSCPIEVIALGETSYSRHLGGPFRERYGYTRHMVPWLIENTPKYDAVIVNGLWNYASFAARKALEVSKVPYFVFPHGMLDPWFRKAYPFKHLVKQLLWWWSEAALLRNARAVFFTTEDERLLARQTFFPYKVREQVISYGTEDVPQADPAQAEAFDAIAPMLRGRRFLLFLGRIHEKKGCDLLLQAFAKVAETMPDTDIVIAGPDQVGLRQSLEDMATQLGIGERIHWLGMVEGAAKWGAYRACEAFILPSHQENFGIAVAEALACGRPVLISNKINIWREVERDGAGLVASDDVDGTASLIRRFIALSPAARDHMARAARACFENHFDVKNTSKTITTAIDRALRELAA</sequence>
<proteinExistence type="predicted"/>
<feature type="domain" description="Glycosyl transferase family 1" evidence="1">
    <location>
        <begin position="212"/>
        <end position="369"/>
    </location>
</feature>
<dbReference type="Pfam" id="PF13579">
    <property type="entry name" value="Glyco_trans_4_4"/>
    <property type="match status" value="1"/>
</dbReference>
<dbReference type="AlphaFoldDB" id="A0A0N1FFP2"/>
<evidence type="ECO:0008006" key="5">
    <source>
        <dbReference type="Google" id="ProtNLM"/>
    </source>
</evidence>
<dbReference type="InterPro" id="IPR028098">
    <property type="entry name" value="Glyco_trans_4-like_N"/>
</dbReference>
<dbReference type="Gene3D" id="3.40.50.2000">
    <property type="entry name" value="Glycogen Phosphorylase B"/>
    <property type="match status" value="2"/>
</dbReference>
<evidence type="ECO:0000259" key="1">
    <source>
        <dbReference type="Pfam" id="PF00534"/>
    </source>
</evidence>
<gene>
    <name evidence="3" type="ORF">AE618_06795</name>
</gene>